<reference evidence="1 2" key="1">
    <citation type="submission" date="2017-11" db="EMBL/GenBank/DDBJ databases">
        <title>De-novo sequencing of pomegranate (Punica granatum L.) genome.</title>
        <authorList>
            <person name="Akparov Z."/>
            <person name="Amiraslanov A."/>
            <person name="Hajiyeva S."/>
            <person name="Abbasov M."/>
            <person name="Kaur K."/>
            <person name="Hamwieh A."/>
            <person name="Solovyev V."/>
            <person name="Salamov A."/>
            <person name="Braich B."/>
            <person name="Kosarev P."/>
            <person name="Mahmoud A."/>
            <person name="Hajiyev E."/>
            <person name="Babayeva S."/>
            <person name="Izzatullayeva V."/>
            <person name="Mammadov A."/>
            <person name="Mammadov A."/>
            <person name="Sharifova S."/>
            <person name="Ojaghi J."/>
            <person name="Eynullazada K."/>
            <person name="Bayramov B."/>
            <person name="Abdulazimova A."/>
            <person name="Shahmuradov I."/>
        </authorList>
    </citation>
    <scope>NUCLEOTIDE SEQUENCE [LARGE SCALE GENOMIC DNA]</scope>
    <source>
        <strain evidence="2">cv. AG2017</strain>
        <tissue evidence="1">Leaf</tissue>
    </source>
</reference>
<keyword evidence="2" id="KW-1185">Reference proteome</keyword>
<protein>
    <submittedName>
        <fullName evidence="1">Uncharacterized protein</fullName>
    </submittedName>
</protein>
<comment type="caution">
    <text evidence="1">The sequence shown here is derived from an EMBL/GenBank/DDBJ whole genome shotgun (WGS) entry which is preliminary data.</text>
</comment>
<accession>A0A2I0KJB5</accession>
<sequence>MVSTAPKAVIEGRAVARKIARNAEMETSVQSVAVKVAGNAVNNSGEAACNVAANIPVEEEKGREVSRDLNRDKNVVYTKGESLKGDNKKFKVKGSRARAREKMVHKFAKDHDIGAFAIIETRVKENNCKRIVDKWKGWYLVENYQYASNGRLWIMVQEGTPVAMLYKKLRNLKRHLKDFNRTKFGDVHAKVAELQTQPAQVQASILESDCVPSEIIKKEIDLRVELLEAIDKKEKL</sequence>
<evidence type="ECO:0000313" key="2">
    <source>
        <dbReference type="Proteomes" id="UP000233551"/>
    </source>
</evidence>
<proteinExistence type="predicted"/>
<organism evidence="1 2">
    <name type="scientific">Punica granatum</name>
    <name type="common">Pomegranate</name>
    <dbReference type="NCBI Taxonomy" id="22663"/>
    <lineage>
        <taxon>Eukaryota</taxon>
        <taxon>Viridiplantae</taxon>
        <taxon>Streptophyta</taxon>
        <taxon>Embryophyta</taxon>
        <taxon>Tracheophyta</taxon>
        <taxon>Spermatophyta</taxon>
        <taxon>Magnoliopsida</taxon>
        <taxon>eudicotyledons</taxon>
        <taxon>Gunneridae</taxon>
        <taxon>Pentapetalae</taxon>
        <taxon>rosids</taxon>
        <taxon>malvids</taxon>
        <taxon>Myrtales</taxon>
        <taxon>Lythraceae</taxon>
        <taxon>Punica</taxon>
    </lineage>
</organism>
<dbReference type="AlphaFoldDB" id="A0A2I0KJB5"/>
<name>A0A2I0KJB5_PUNGR</name>
<evidence type="ECO:0000313" key="1">
    <source>
        <dbReference type="EMBL" id="PKI68539.1"/>
    </source>
</evidence>
<gene>
    <name evidence="1" type="ORF">CRG98_011088</name>
</gene>
<dbReference type="EMBL" id="PGOL01000549">
    <property type="protein sequence ID" value="PKI68539.1"/>
    <property type="molecule type" value="Genomic_DNA"/>
</dbReference>
<dbReference type="Proteomes" id="UP000233551">
    <property type="component" value="Unassembled WGS sequence"/>
</dbReference>